<dbReference type="InterPro" id="IPR013105">
    <property type="entry name" value="TPR_2"/>
</dbReference>
<dbReference type="PANTHER" id="PTHR12558">
    <property type="entry name" value="CELL DIVISION CYCLE 16,23,27"/>
    <property type="match status" value="1"/>
</dbReference>
<feature type="domain" description="Guanylate cyclase" evidence="5">
    <location>
        <begin position="11"/>
        <end position="118"/>
    </location>
</feature>
<evidence type="ECO:0000256" key="4">
    <source>
        <dbReference type="SAM" id="Phobius"/>
    </source>
</evidence>
<accession>A0A1N6DKZ1</accession>
<evidence type="ECO:0000259" key="5">
    <source>
        <dbReference type="PROSITE" id="PS50125"/>
    </source>
</evidence>
<name>A0A1N6DKZ1_9BACT</name>
<dbReference type="CDD" id="cd07302">
    <property type="entry name" value="CHD"/>
    <property type="match status" value="1"/>
</dbReference>
<gene>
    <name evidence="6" type="ORF">SAMN05444394_1081</name>
</gene>
<dbReference type="Pfam" id="PF07719">
    <property type="entry name" value="TPR_2"/>
    <property type="match status" value="1"/>
</dbReference>
<keyword evidence="1" id="KW-0677">Repeat</keyword>
<dbReference type="Gene3D" id="1.25.40.10">
    <property type="entry name" value="Tetratricopeptide repeat domain"/>
    <property type="match status" value="2"/>
</dbReference>
<dbReference type="Proteomes" id="UP000185221">
    <property type="component" value="Unassembled WGS sequence"/>
</dbReference>
<dbReference type="STRING" id="226505.SAMN05444394_1081"/>
<organism evidence="6 7">
    <name type="scientific">Algoriphagus halophilus</name>
    <dbReference type="NCBI Taxonomy" id="226505"/>
    <lineage>
        <taxon>Bacteria</taxon>
        <taxon>Pseudomonadati</taxon>
        <taxon>Bacteroidota</taxon>
        <taxon>Cytophagia</taxon>
        <taxon>Cytophagales</taxon>
        <taxon>Cyclobacteriaceae</taxon>
        <taxon>Algoriphagus</taxon>
    </lineage>
</organism>
<dbReference type="OrthoDB" id="9779074at2"/>
<feature type="transmembrane region" description="Helical" evidence="4">
    <location>
        <begin position="189"/>
        <end position="211"/>
    </location>
</feature>
<dbReference type="Gene3D" id="3.30.70.1230">
    <property type="entry name" value="Nucleotide cyclase"/>
    <property type="match status" value="1"/>
</dbReference>
<keyword evidence="7" id="KW-1185">Reference proteome</keyword>
<evidence type="ECO:0000313" key="6">
    <source>
        <dbReference type="EMBL" id="SIN71455.1"/>
    </source>
</evidence>
<evidence type="ECO:0000256" key="1">
    <source>
        <dbReference type="ARBA" id="ARBA00022737"/>
    </source>
</evidence>
<dbReference type="InterPro" id="IPR011990">
    <property type="entry name" value="TPR-like_helical_dom_sf"/>
</dbReference>
<dbReference type="PANTHER" id="PTHR12558:SF13">
    <property type="entry name" value="CELL DIVISION CYCLE PROTEIN 27 HOMOLOG"/>
    <property type="match status" value="1"/>
</dbReference>
<dbReference type="InterPro" id="IPR019734">
    <property type="entry name" value="TPR_rpt"/>
</dbReference>
<dbReference type="GO" id="GO:0035556">
    <property type="term" value="P:intracellular signal transduction"/>
    <property type="evidence" value="ECO:0007669"/>
    <property type="project" value="InterPro"/>
</dbReference>
<dbReference type="GO" id="GO:0009190">
    <property type="term" value="P:cyclic nucleotide biosynthetic process"/>
    <property type="evidence" value="ECO:0007669"/>
    <property type="project" value="InterPro"/>
</dbReference>
<evidence type="ECO:0000256" key="2">
    <source>
        <dbReference type="ARBA" id="ARBA00022803"/>
    </source>
</evidence>
<dbReference type="PROSITE" id="PS50005">
    <property type="entry name" value="TPR"/>
    <property type="match status" value="1"/>
</dbReference>
<dbReference type="PROSITE" id="PS50293">
    <property type="entry name" value="TPR_REGION"/>
    <property type="match status" value="1"/>
</dbReference>
<dbReference type="Gene3D" id="3.40.50.10070">
    <property type="entry name" value="TolB, N-terminal domain"/>
    <property type="match status" value="1"/>
</dbReference>
<dbReference type="GO" id="GO:0004016">
    <property type="term" value="F:adenylate cyclase activity"/>
    <property type="evidence" value="ECO:0007669"/>
    <property type="project" value="UniProtKB-ARBA"/>
</dbReference>
<dbReference type="Pfam" id="PF13181">
    <property type="entry name" value="TPR_8"/>
    <property type="match status" value="1"/>
</dbReference>
<feature type="repeat" description="TPR" evidence="3">
    <location>
        <begin position="434"/>
        <end position="467"/>
    </location>
</feature>
<dbReference type="InterPro" id="IPR029787">
    <property type="entry name" value="Nucleotide_cyclase"/>
</dbReference>
<evidence type="ECO:0000313" key="7">
    <source>
        <dbReference type="Proteomes" id="UP000185221"/>
    </source>
</evidence>
<proteinExistence type="predicted"/>
<dbReference type="SMART" id="SM00028">
    <property type="entry name" value="TPR"/>
    <property type="match status" value="6"/>
</dbReference>
<keyword evidence="4" id="KW-1133">Transmembrane helix</keyword>
<dbReference type="RefSeq" id="WP_074223772.1">
    <property type="nucleotide sequence ID" value="NZ_FSRC01000001.1"/>
</dbReference>
<dbReference type="AlphaFoldDB" id="A0A1N6DKZ1"/>
<dbReference type="SUPFAM" id="SSF48452">
    <property type="entry name" value="TPR-like"/>
    <property type="match status" value="2"/>
</dbReference>
<dbReference type="Pfam" id="PF00211">
    <property type="entry name" value="Guanylate_cyc"/>
    <property type="match status" value="1"/>
</dbReference>
<keyword evidence="2 3" id="KW-0802">TPR repeat</keyword>
<dbReference type="SMART" id="SM00044">
    <property type="entry name" value="CYCc"/>
    <property type="match status" value="1"/>
</dbReference>
<dbReference type="InterPro" id="IPR001054">
    <property type="entry name" value="A/G_cyclase"/>
</dbReference>
<reference evidence="7" key="1">
    <citation type="submission" date="2016-11" db="EMBL/GenBank/DDBJ databases">
        <authorList>
            <person name="Varghese N."/>
            <person name="Submissions S."/>
        </authorList>
    </citation>
    <scope>NUCLEOTIDE SEQUENCE [LARGE SCALE GENOMIC DNA]</scope>
    <source>
        <strain evidence="7">DSM 15292</strain>
    </source>
</reference>
<sequence length="732" mass="82773">MDQVLNRKHSIVYFSDIVGYTLLMGQDEDHAFELMKQNLVLHSEVFEKHRGKIIKELGDGILAIFETAEEALEASLEIQKEWGKSSELELRIGLHCGGIILDNGDVYGDAVNVASRIQSIGVPSCVLFSSDVLANLPNHSRFTHINLGLFRLKNVAKELELHALTNPPLATPKRADMIKKVKSQEREPWKFWVALASTLTILLFLIYSLLWNNYTWEKEKSVAVLPFTNVDPKASQDVYSKDITQEIISQLSEVNDIKVISYGSIKDIRNPNLNLDSLAEILEVSTVLKGSIQYLGDMTKVNVQFIDVEENKNLWTSSFTRSGQDLLRIQSEIAKEISRVLGISLSAKEEAEIGKVLTSSPDAYEWYLKAKEKYSEYNPESYNIAVEYFKKAIEIDPNFTLAYAGLADTYAQLSLFDSSNSVSEKGLLIDSNSAELYKTRGNTYYYLGELDNAKKSFEIAISIKPNYSEAIGNLATVYMIQGHLAKALLLQQKSSTLNPTSYIPFQISGWIYRILNRFDLALDWLEKANSIKFDPVTSEQIAYLYLEQGNKEKASEAIEEILADSIHDLDYVYSTAGFIEFWSGEHQKSREFFEKAILENPEILNDPFNSAAIPLAYANLQSGKTEIADSLIKNAISIREKGDNNPLSTDPVILFDLAQLEVLNNRKARAINYLDQAVAYGFRDDFHIISNPIFDAYRSDSKFQSILKEISQKHNELNKELRLSEIQLQTKN</sequence>
<dbReference type="PROSITE" id="PS50125">
    <property type="entry name" value="GUANYLATE_CYCLASE_2"/>
    <property type="match status" value="1"/>
</dbReference>
<dbReference type="EMBL" id="FSRC01000001">
    <property type="protein sequence ID" value="SIN71455.1"/>
    <property type="molecule type" value="Genomic_DNA"/>
</dbReference>
<protein>
    <submittedName>
        <fullName evidence="6">Adenylate cyclase, class 3</fullName>
    </submittedName>
</protein>
<keyword evidence="4" id="KW-0812">Transmembrane</keyword>
<evidence type="ECO:0000256" key="3">
    <source>
        <dbReference type="PROSITE-ProRule" id="PRU00339"/>
    </source>
</evidence>
<keyword evidence="4" id="KW-0472">Membrane</keyword>
<dbReference type="SUPFAM" id="SSF55073">
    <property type="entry name" value="Nucleotide cyclase"/>
    <property type="match status" value="1"/>
</dbReference>